<dbReference type="PROSITE" id="PS50297">
    <property type="entry name" value="ANK_REP_REGION"/>
    <property type="match status" value="8"/>
</dbReference>
<dbReference type="Gene3D" id="1.25.40.20">
    <property type="entry name" value="Ankyrin repeat-containing domain"/>
    <property type="match status" value="5"/>
</dbReference>
<keyword evidence="1" id="KW-0677">Repeat</keyword>
<dbReference type="AlphaFoldDB" id="A0A1Q9EFH1"/>
<dbReference type="SUPFAM" id="SSF48403">
    <property type="entry name" value="Ankyrin repeat"/>
    <property type="match status" value="2"/>
</dbReference>
<feature type="repeat" description="ANK" evidence="3">
    <location>
        <begin position="503"/>
        <end position="535"/>
    </location>
</feature>
<feature type="repeat" description="ANK" evidence="3">
    <location>
        <begin position="736"/>
        <end position="768"/>
    </location>
</feature>
<reference evidence="4 5" key="1">
    <citation type="submission" date="2016-02" db="EMBL/GenBank/DDBJ databases">
        <title>Genome analysis of coral dinoflagellate symbionts highlights evolutionary adaptations to a symbiotic lifestyle.</title>
        <authorList>
            <person name="Aranda M."/>
            <person name="Li Y."/>
            <person name="Liew Y.J."/>
            <person name="Baumgarten S."/>
            <person name="Simakov O."/>
            <person name="Wilson M."/>
            <person name="Piel J."/>
            <person name="Ashoor H."/>
            <person name="Bougouffa S."/>
            <person name="Bajic V.B."/>
            <person name="Ryu T."/>
            <person name="Ravasi T."/>
            <person name="Bayer T."/>
            <person name="Micklem G."/>
            <person name="Kim H."/>
            <person name="Bhak J."/>
            <person name="Lajeunesse T.C."/>
            <person name="Voolstra C.R."/>
        </authorList>
    </citation>
    <scope>NUCLEOTIDE SEQUENCE [LARGE SCALE GENOMIC DNA]</scope>
    <source>
        <strain evidence="4 5">CCMP2467</strain>
    </source>
</reference>
<dbReference type="PANTHER" id="PTHR24123:SF33">
    <property type="entry name" value="PROTEIN HOS4"/>
    <property type="match status" value="1"/>
</dbReference>
<organism evidence="4 5">
    <name type="scientific">Symbiodinium microadriaticum</name>
    <name type="common">Dinoflagellate</name>
    <name type="synonym">Zooxanthella microadriatica</name>
    <dbReference type="NCBI Taxonomy" id="2951"/>
    <lineage>
        <taxon>Eukaryota</taxon>
        <taxon>Sar</taxon>
        <taxon>Alveolata</taxon>
        <taxon>Dinophyceae</taxon>
        <taxon>Suessiales</taxon>
        <taxon>Symbiodiniaceae</taxon>
        <taxon>Symbiodinium</taxon>
    </lineage>
</organism>
<feature type="repeat" description="ANK" evidence="3">
    <location>
        <begin position="570"/>
        <end position="602"/>
    </location>
</feature>
<evidence type="ECO:0000256" key="1">
    <source>
        <dbReference type="ARBA" id="ARBA00022737"/>
    </source>
</evidence>
<feature type="repeat" description="ANK" evidence="3">
    <location>
        <begin position="769"/>
        <end position="801"/>
    </location>
</feature>
<evidence type="ECO:0000256" key="3">
    <source>
        <dbReference type="PROSITE-ProRule" id="PRU00023"/>
    </source>
</evidence>
<evidence type="ECO:0000313" key="4">
    <source>
        <dbReference type="EMBL" id="OLQ06151.1"/>
    </source>
</evidence>
<dbReference type="Gene3D" id="3.40.850.10">
    <property type="entry name" value="Kinesin motor domain"/>
    <property type="match status" value="1"/>
</dbReference>
<dbReference type="Pfam" id="PF12796">
    <property type="entry name" value="Ank_2"/>
    <property type="match status" value="4"/>
</dbReference>
<proteinExistence type="predicted"/>
<protein>
    <submittedName>
        <fullName evidence="4">Ankyrin repeat domain-containing protein 17</fullName>
    </submittedName>
</protein>
<name>A0A1Q9EFH1_SYMMI</name>
<feature type="repeat" description="ANK" evidence="3">
    <location>
        <begin position="703"/>
        <end position="735"/>
    </location>
</feature>
<feature type="repeat" description="ANK" evidence="3">
    <location>
        <begin position="640"/>
        <end position="672"/>
    </location>
</feature>
<dbReference type="Pfam" id="PF00023">
    <property type="entry name" value="Ank"/>
    <property type="match status" value="1"/>
</dbReference>
<gene>
    <name evidence="4" type="primary">Ankrd17</name>
    <name evidence="4" type="ORF">AK812_SmicGene10612</name>
</gene>
<dbReference type="PANTHER" id="PTHR24123">
    <property type="entry name" value="ANKYRIN REPEAT-CONTAINING"/>
    <property type="match status" value="1"/>
</dbReference>
<evidence type="ECO:0000256" key="2">
    <source>
        <dbReference type="ARBA" id="ARBA00023043"/>
    </source>
</evidence>
<dbReference type="PROSITE" id="PS50088">
    <property type="entry name" value="ANK_REPEAT"/>
    <property type="match status" value="8"/>
</dbReference>
<accession>A0A1Q9EFH1</accession>
<dbReference type="InterPro" id="IPR036770">
    <property type="entry name" value="Ankyrin_rpt-contain_sf"/>
</dbReference>
<dbReference type="InterPro" id="IPR036961">
    <property type="entry name" value="Kinesin_motor_dom_sf"/>
</dbReference>
<dbReference type="SMART" id="SM00248">
    <property type="entry name" value="ANK"/>
    <property type="match status" value="11"/>
</dbReference>
<keyword evidence="5" id="KW-1185">Reference proteome</keyword>
<feature type="repeat" description="ANK" evidence="3">
    <location>
        <begin position="537"/>
        <end position="569"/>
    </location>
</feature>
<keyword evidence="2 3" id="KW-0040">ANK repeat</keyword>
<dbReference type="InterPro" id="IPR002110">
    <property type="entry name" value="Ankyrin_rpt"/>
</dbReference>
<dbReference type="PRINTS" id="PR01415">
    <property type="entry name" value="ANKYRIN"/>
</dbReference>
<dbReference type="Proteomes" id="UP000186817">
    <property type="component" value="Unassembled WGS sequence"/>
</dbReference>
<dbReference type="EMBL" id="LSRX01000166">
    <property type="protein sequence ID" value="OLQ06151.1"/>
    <property type="molecule type" value="Genomic_DNA"/>
</dbReference>
<sequence>MYPEHKGICNRQVRVGSRRVVRGAGGQAWGKNVCTQRQLAALLPERFQVSDEFRSHLEAPSESRDFARALVEWALSVQAARKGLESGAGGLELRLGPGGYEDLIRSPEHVLEQIEVLKLVAGSGIDVLLGEVATLNGTDAALPETISTCRFAQRVANVQTFSRVNEERDPQLVIAALRQENAELRAALSAQPGEAISDAELRNRAKAFLEEEAPSGRGGSSLVVSSLQEAFSAFRLLRELCWEMLRRAAGARAASPVGSQQSQKEVASIPVEETFYVQLALAYDAFAWAFRMLSSQMKEKLRDQFLDTVLYVEDRFRDPNWTRQAARKLGVLAAPSVAPALLATRPQAQRRLAHFSACLESGVWAVMAADAAYTLGLAMPYFPRLCSSSPASRKRKYRIQVPVDDVEFSQESIGERFTCGRKLQKTVDDLFDGKDDAKLESPVDLELVLLTYWDASPMHERELLAAATEGSVSKVEALLQQPQQPDVVDDRGRSPLMRAAAQGNVAVLHLLLQAGHVDVLRVLLEAGADVNRSISNNGCTCLMLACQEGHAEALRLLLEAGADKDAASSHGITAMMLASQHGHPDVLRLLLEAGADKDVRAKGYGNTALMVASVASINGHLEALRLLLEAGAAKDLANKRGFTALMLASQKGDAEVVRLLLSYGADKDFPRKGAALLEASCHGHTNVVRQLRDTASKDVVDTDGFSALMWASERGHMDILRLLLQAGANKDLVCTGGSSALLRACLAGHLEAVRLLLASRARVDLADVHGCTALHLAAREGDAEILELLLKAGSEKDSVSNHGLSALMAASRRGHVEVVRLLLEVTADMNLSTHDGCKAMTFACDDDRVEILQLLVQQKCLQL</sequence>
<dbReference type="OrthoDB" id="6718656at2759"/>
<comment type="caution">
    <text evidence="4">The sequence shown here is derived from an EMBL/GenBank/DDBJ whole genome shotgun (WGS) entry which is preliminary data.</text>
</comment>
<feature type="repeat" description="ANK" evidence="3">
    <location>
        <begin position="802"/>
        <end position="834"/>
    </location>
</feature>
<dbReference type="InterPro" id="IPR051165">
    <property type="entry name" value="Multifunctional_ANK_Repeat"/>
</dbReference>
<evidence type="ECO:0000313" key="5">
    <source>
        <dbReference type="Proteomes" id="UP000186817"/>
    </source>
</evidence>